<proteinExistence type="predicted"/>
<evidence type="ECO:0000313" key="3">
    <source>
        <dbReference type="Proteomes" id="UP000603141"/>
    </source>
</evidence>
<feature type="transmembrane region" description="Helical" evidence="1">
    <location>
        <begin position="216"/>
        <end position="237"/>
    </location>
</feature>
<comment type="caution">
    <text evidence="2">The sequence shown here is derived from an EMBL/GenBank/DDBJ whole genome shotgun (WGS) entry which is preliminary data.</text>
</comment>
<sequence length="457" mass="50477">MSTTTSADPIHVPRTAMAVWVERLIWLFALSFAFDYRASESRAANGGVGLDQLLFLGLCISSTFAIVAIGWKYLTVRPGAWLIGFWGCFIAYMMANAFLQGVAPGRTIRIILPLCFVLAGMVNVHIATCMGIRPSRIVAAVFTAACINVIWRIVYGLAFTEITLETARTEVQSTASNWLAAWIGCAILLRPKFHWTLLVACGVLFTGVLVTVTRSLLFPVFTSAMATSFCYWLGIKWGIFEWGKLPRRLLPVGAATMLILSALIVAFVAFPELIDRWDERLFHLAADKNLSADISYLTRRAEADAMFKILSDDPVHFINGRGIGASYYWDPAYLPEILLDYPPDMEIETDMWFAGHSTWIYSIFSGGIIGLIAHAAFFGAIMVFSLRGAASNSSHPGPDQWLAFLPFIAVCCLMSETLTSNPLQERLTGVLLGMMAGLPQAFLVRSSWIHLSTRRNG</sequence>
<feature type="transmembrane region" description="Helical" evidence="1">
    <location>
        <begin position="80"/>
        <end position="99"/>
    </location>
</feature>
<evidence type="ECO:0000313" key="2">
    <source>
        <dbReference type="EMBL" id="MBK1882375.1"/>
    </source>
</evidence>
<evidence type="ECO:0000256" key="1">
    <source>
        <dbReference type="SAM" id="Phobius"/>
    </source>
</evidence>
<feature type="transmembrane region" description="Helical" evidence="1">
    <location>
        <begin position="12"/>
        <end position="33"/>
    </location>
</feature>
<keyword evidence="1" id="KW-0472">Membrane</keyword>
<feature type="transmembrane region" description="Helical" evidence="1">
    <location>
        <begin position="249"/>
        <end position="270"/>
    </location>
</feature>
<dbReference type="AlphaFoldDB" id="A0A934S6W6"/>
<feature type="transmembrane region" description="Helical" evidence="1">
    <location>
        <begin position="193"/>
        <end position="210"/>
    </location>
</feature>
<feature type="transmembrane region" description="Helical" evidence="1">
    <location>
        <begin position="359"/>
        <end position="389"/>
    </location>
</feature>
<reference evidence="2" key="1">
    <citation type="submission" date="2021-01" db="EMBL/GenBank/DDBJ databases">
        <title>Modified the classification status of verrucomicrobia.</title>
        <authorList>
            <person name="Feng X."/>
        </authorList>
    </citation>
    <scope>NUCLEOTIDE SEQUENCE</scope>
    <source>
        <strain evidence="2">KCTC 22041</strain>
    </source>
</reference>
<dbReference type="PANTHER" id="PTHR37422">
    <property type="entry name" value="TEICHURONIC ACID BIOSYNTHESIS PROTEIN TUAE"/>
    <property type="match status" value="1"/>
</dbReference>
<dbReference type="InterPro" id="IPR051533">
    <property type="entry name" value="WaaL-like"/>
</dbReference>
<dbReference type="RefSeq" id="WP_200269451.1">
    <property type="nucleotide sequence ID" value="NZ_JAENIJ010000010.1"/>
</dbReference>
<organism evidence="2 3">
    <name type="scientific">Luteolibacter pohnpeiensis</name>
    <dbReference type="NCBI Taxonomy" id="454153"/>
    <lineage>
        <taxon>Bacteria</taxon>
        <taxon>Pseudomonadati</taxon>
        <taxon>Verrucomicrobiota</taxon>
        <taxon>Verrucomicrobiia</taxon>
        <taxon>Verrucomicrobiales</taxon>
        <taxon>Verrucomicrobiaceae</taxon>
        <taxon>Luteolibacter</taxon>
    </lineage>
</organism>
<feature type="transmembrane region" description="Helical" evidence="1">
    <location>
        <begin position="139"/>
        <end position="158"/>
    </location>
</feature>
<feature type="transmembrane region" description="Helical" evidence="1">
    <location>
        <begin position="53"/>
        <end position="74"/>
    </location>
</feature>
<dbReference type="PANTHER" id="PTHR37422:SF13">
    <property type="entry name" value="LIPOPOLYSACCHARIDE BIOSYNTHESIS PROTEIN PA4999-RELATED"/>
    <property type="match status" value="1"/>
</dbReference>
<feature type="transmembrane region" description="Helical" evidence="1">
    <location>
        <begin position="430"/>
        <end position="451"/>
    </location>
</feature>
<dbReference type="Proteomes" id="UP000603141">
    <property type="component" value="Unassembled WGS sequence"/>
</dbReference>
<gene>
    <name evidence="2" type="ORF">JIN85_08115</name>
</gene>
<name>A0A934S6W6_9BACT</name>
<keyword evidence="1" id="KW-0812">Transmembrane</keyword>
<feature type="transmembrane region" description="Helical" evidence="1">
    <location>
        <begin position="111"/>
        <end position="133"/>
    </location>
</feature>
<feature type="transmembrane region" description="Helical" evidence="1">
    <location>
        <begin position="401"/>
        <end position="418"/>
    </location>
</feature>
<accession>A0A934S6W6</accession>
<keyword evidence="3" id="KW-1185">Reference proteome</keyword>
<protein>
    <submittedName>
        <fullName evidence="2">Uncharacterized protein</fullName>
    </submittedName>
</protein>
<dbReference type="EMBL" id="JAENIJ010000010">
    <property type="protein sequence ID" value="MBK1882375.1"/>
    <property type="molecule type" value="Genomic_DNA"/>
</dbReference>
<keyword evidence="1" id="KW-1133">Transmembrane helix</keyword>